<gene>
    <name evidence="1" type="ORF">N803_15210</name>
</gene>
<evidence type="ECO:0000313" key="2">
    <source>
        <dbReference type="Proteomes" id="UP000030011"/>
    </source>
</evidence>
<dbReference type="Proteomes" id="UP000030011">
    <property type="component" value="Unassembled WGS sequence"/>
</dbReference>
<dbReference type="AlphaFoldDB" id="A0A0A0JMK2"/>
<evidence type="ECO:0000313" key="1">
    <source>
        <dbReference type="EMBL" id="KGN37297.1"/>
    </source>
</evidence>
<protein>
    <submittedName>
        <fullName evidence="1">Uncharacterized protein</fullName>
    </submittedName>
</protein>
<reference evidence="1 2" key="1">
    <citation type="submission" date="2013-08" db="EMBL/GenBank/DDBJ databases">
        <title>The genome sequence of Knoellia subterranea.</title>
        <authorList>
            <person name="Zhu W."/>
            <person name="Wang G."/>
        </authorList>
    </citation>
    <scope>NUCLEOTIDE SEQUENCE [LARGE SCALE GENOMIC DNA]</scope>
    <source>
        <strain evidence="1 2">KCTC 19937</strain>
    </source>
</reference>
<accession>A0A0A0JMK2</accession>
<dbReference type="EMBL" id="AVPK01000006">
    <property type="protein sequence ID" value="KGN37297.1"/>
    <property type="molecule type" value="Genomic_DNA"/>
</dbReference>
<keyword evidence="2" id="KW-1185">Reference proteome</keyword>
<name>A0A0A0JMK2_9MICO</name>
<organism evidence="1 2">
    <name type="scientific">Knoellia subterranea KCTC 19937</name>
    <dbReference type="NCBI Taxonomy" id="1385521"/>
    <lineage>
        <taxon>Bacteria</taxon>
        <taxon>Bacillati</taxon>
        <taxon>Actinomycetota</taxon>
        <taxon>Actinomycetes</taxon>
        <taxon>Micrococcales</taxon>
        <taxon>Intrasporangiaceae</taxon>
        <taxon>Knoellia</taxon>
    </lineage>
</organism>
<sequence length="55" mass="6152">MGEKIVDYVRLCICHQTTKAIAFQRSRRGLSAVIPKGSLHIQLSEQSLALCLVLR</sequence>
<proteinExistence type="predicted"/>
<comment type="caution">
    <text evidence="1">The sequence shown here is derived from an EMBL/GenBank/DDBJ whole genome shotgun (WGS) entry which is preliminary data.</text>
</comment>